<dbReference type="Pfam" id="PF13894">
    <property type="entry name" value="zf-C2H2_4"/>
    <property type="match status" value="1"/>
</dbReference>
<proteinExistence type="inferred from homology"/>
<dbReference type="InterPro" id="IPR013087">
    <property type="entry name" value="Znf_C2H2_type"/>
</dbReference>
<sequence>MHAAESHTCEHLTTDQFRELDGKDKPKNGCTMQYRCQFCTLIFGSALEAEQHIQEATCTYLQFCESCQEFCDTNHKYCQGTLLFCVSCRSTLKYDLIAQHQCFHTLTKNQQEKNAAQVTNDATFIVVCELCGKAMPVSFRKTHHKRNHPKKMLHTCPYCQKTFSGSKDVKKHKRLFHEQFLCHVCGKQMLSDETQLHVDSHENVKRYKCSICDKFFTFRDSLRKHIVIHSNEAKFICSTCGKHFKRRDNLVVHMRSHAEIKPFQCMICGKTFTTKQSRDNHMKSHKGDTMTN</sequence>
<comment type="similarity">
    <text evidence="8">Belongs to the snail C2H2-type zinc-finger protein family.</text>
</comment>
<comment type="caution">
    <text evidence="11">The sequence shown here is derived from an EMBL/GenBank/DDBJ whole genome shotgun (WGS) entry which is preliminary data.</text>
</comment>
<dbReference type="Pfam" id="PF00096">
    <property type="entry name" value="zf-C2H2"/>
    <property type="match status" value="3"/>
</dbReference>
<evidence type="ECO:0000259" key="10">
    <source>
        <dbReference type="PROSITE" id="PS50157"/>
    </source>
</evidence>
<dbReference type="Proteomes" id="UP001152888">
    <property type="component" value="Unassembled WGS sequence"/>
</dbReference>
<comment type="subcellular location">
    <subcellularLocation>
        <location evidence="1">Nucleus</location>
    </subcellularLocation>
</comment>
<dbReference type="FunFam" id="3.30.160.60:FF:001397">
    <property type="entry name" value="Datilografo, isoform A"/>
    <property type="match status" value="1"/>
</dbReference>
<dbReference type="GO" id="GO:0005634">
    <property type="term" value="C:nucleus"/>
    <property type="evidence" value="ECO:0007669"/>
    <property type="project" value="UniProtKB-SubCell"/>
</dbReference>
<dbReference type="PROSITE" id="PS00028">
    <property type="entry name" value="ZINC_FINGER_C2H2_1"/>
    <property type="match status" value="4"/>
</dbReference>
<accession>A0A9P0LJS2</accession>
<dbReference type="FunFam" id="3.30.160.60:FF:000145">
    <property type="entry name" value="Zinc finger protein 574"/>
    <property type="match status" value="1"/>
</dbReference>
<dbReference type="SUPFAM" id="SSF57667">
    <property type="entry name" value="beta-beta-alpha zinc fingers"/>
    <property type="match status" value="3"/>
</dbReference>
<dbReference type="PROSITE" id="PS50157">
    <property type="entry name" value="ZINC_FINGER_C2H2_2"/>
    <property type="match status" value="4"/>
</dbReference>
<feature type="domain" description="C2H2-type" evidence="10">
    <location>
        <begin position="263"/>
        <end position="290"/>
    </location>
</feature>
<dbReference type="SMART" id="SM00355">
    <property type="entry name" value="ZnF_C2H2"/>
    <property type="match status" value="7"/>
</dbReference>
<evidence type="ECO:0000256" key="3">
    <source>
        <dbReference type="ARBA" id="ARBA00022737"/>
    </source>
</evidence>
<evidence type="ECO:0000256" key="6">
    <source>
        <dbReference type="ARBA" id="ARBA00023125"/>
    </source>
</evidence>
<keyword evidence="5" id="KW-0862">Zinc</keyword>
<reference evidence="11" key="1">
    <citation type="submission" date="2022-03" db="EMBL/GenBank/DDBJ databases">
        <authorList>
            <person name="Sayadi A."/>
        </authorList>
    </citation>
    <scope>NUCLEOTIDE SEQUENCE</scope>
</reference>
<evidence type="ECO:0000256" key="2">
    <source>
        <dbReference type="ARBA" id="ARBA00022723"/>
    </source>
</evidence>
<dbReference type="EMBL" id="CAKOFQ010007208">
    <property type="protein sequence ID" value="CAH1994839.1"/>
    <property type="molecule type" value="Genomic_DNA"/>
</dbReference>
<dbReference type="GO" id="GO:0008270">
    <property type="term" value="F:zinc ion binding"/>
    <property type="evidence" value="ECO:0007669"/>
    <property type="project" value="UniProtKB-KW"/>
</dbReference>
<dbReference type="Gene3D" id="3.30.160.60">
    <property type="entry name" value="Classic Zinc Finger"/>
    <property type="match status" value="4"/>
</dbReference>
<evidence type="ECO:0000256" key="5">
    <source>
        <dbReference type="ARBA" id="ARBA00022833"/>
    </source>
</evidence>
<dbReference type="GO" id="GO:0000981">
    <property type="term" value="F:DNA-binding transcription factor activity, RNA polymerase II-specific"/>
    <property type="evidence" value="ECO:0007669"/>
    <property type="project" value="TreeGrafter"/>
</dbReference>
<evidence type="ECO:0000313" key="12">
    <source>
        <dbReference type="Proteomes" id="UP001152888"/>
    </source>
</evidence>
<name>A0A9P0LJS2_ACAOB</name>
<feature type="domain" description="C2H2-type" evidence="10">
    <location>
        <begin position="235"/>
        <end position="262"/>
    </location>
</feature>
<dbReference type="InterPro" id="IPR036236">
    <property type="entry name" value="Znf_C2H2_sf"/>
</dbReference>
<dbReference type="AlphaFoldDB" id="A0A9P0LJS2"/>
<evidence type="ECO:0000256" key="4">
    <source>
        <dbReference type="ARBA" id="ARBA00022771"/>
    </source>
</evidence>
<keyword evidence="7" id="KW-0539">Nucleus</keyword>
<dbReference type="OrthoDB" id="6755643at2759"/>
<keyword evidence="2" id="KW-0479">Metal-binding</keyword>
<dbReference type="InterPro" id="IPR050527">
    <property type="entry name" value="Snail/Krueppel_Znf"/>
</dbReference>
<dbReference type="PANTHER" id="PTHR24388">
    <property type="entry name" value="ZINC FINGER PROTEIN"/>
    <property type="match status" value="1"/>
</dbReference>
<feature type="domain" description="C2H2-type" evidence="10">
    <location>
        <begin position="207"/>
        <end position="234"/>
    </location>
</feature>
<evidence type="ECO:0000256" key="7">
    <source>
        <dbReference type="ARBA" id="ARBA00023242"/>
    </source>
</evidence>
<dbReference type="PANTHER" id="PTHR24388:SF54">
    <property type="entry name" value="PROTEIN ESCARGOT"/>
    <property type="match status" value="1"/>
</dbReference>
<organism evidence="11 12">
    <name type="scientific">Acanthoscelides obtectus</name>
    <name type="common">Bean weevil</name>
    <name type="synonym">Bruchus obtectus</name>
    <dbReference type="NCBI Taxonomy" id="200917"/>
    <lineage>
        <taxon>Eukaryota</taxon>
        <taxon>Metazoa</taxon>
        <taxon>Ecdysozoa</taxon>
        <taxon>Arthropoda</taxon>
        <taxon>Hexapoda</taxon>
        <taxon>Insecta</taxon>
        <taxon>Pterygota</taxon>
        <taxon>Neoptera</taxon>
        <taxon>Endopterygota</taxon>
        <taxon>Coleoptera</taxon>
        <taxon>Polyphaga</taxon>
        <taxon>Cucujiformia</taxon>
        <taxon>Chrysomeloidea</taxon>
        <taxon>Chrysomelidae</taxon>
        <taxon>Bruchinae</taxon>
        <taxon>Bruchini</taxon>
        <taxon>Acanthoscelides</taxon>
    </lineage>
</organism>
<keyword evidence="6" id="KW-0238">DNA-binding</keyword>
<gene>
    <name evidence="11" type="ORF">ACAOBT_LOCUS22292</name>
</gene>
<evidence type="ECO:0000256" key="8">
    <source>
        <dbReference type="ARBA" id="ARBA00037948"/>
    </source>
</evidence>
<feature type="domain" description="C2H2-type" evidence="10">
    <location>
        <begin position="154"/>
        <end position="177"/>
    </location>
</feature>
<evidence type="ECO:0000313" key="11">
    <source>
        <dbReference type="EMBL" id="CAH1994839.1"/>
    </source>
</evidence>
<evidence type="ECO:0000256" key="1">
    <source>
        <dbReference type="ARBA" id="ARBA00004123"/>
    </source>
</evidence>
<keyword evidence="12" id="KW-1185">Reference proteome</keyword>
<keyword evidence="4 9" id="KW-0863">Zinc-finger</keyword>
<protein>
    <recommendedName>
        <fullName evidence="10">C2H2-type domain-containing protein</fullName>
    </recommendedName>
</protein>
<evidence type="ECO:0000256" key="9">
    <source>
        <dbReference type="PROSITE-ProRule" id="PRU00042"/>
    </source>
</evidence>
<keyword evidence="3" id="KW-0677">Repeat</keyword>
<dbReference type="GO" id="GO:0000978">
    <property type="term" value="F:RNA polymerase II cis-regulatory region sequence-specific DNA binding"/>
    <property type="evidence" value="ECO:0007669"/>
    <property type="project" value="TreeGrafter"/>
</dbReference>